<dbReference type="STRING" id="236814.IX39_07135"/>
<dbReference type="Proteomes" id="UP000028713">
    <property type="component" value="Unassembled WGS sequence"/>
</dbReference>
<evidence type="ECO:0000313" key="1">
    <source>
        <dbReference type="EMBL" id="KFF00414.1"/>
    </source>
</evidence>
<accession>A0A085Z7K0</accession>
<dbReference type="EMBL" id="JPRP01000001">
    <property type="protein sequence ID" value="KFF00414.1"/>
    <property type="molecule type" value="Genomic_DNA"/>
</dbReference>
<dbReference type="Pfam" id="PF08310">
    <property type="entry name" value="LGFP"/>
    <property type="match status" value="1"/>
</dbReference>
<sequence length="395" mass="43062">MDFNEKIDQLNAGGFYVGASLGEAELIGDGYKMRFENAILYQNSFYEIFEVHGAILGRYIELGEAISELGFPTSDELDNSNISGGKWNSFDNGYITWDPNSGAQETINSNGNSSSNNTSGDLISKLQSVADFAYTLLQMPLADAKNLIFKSENPSDPNNWCGNTLGYFYKKGGASKKIVNTYFAGTLGLSSYGSYYKIGFDGNSGELVKFSKPLKIPKIVADGIPVSLEDYHQQRGIERKIILFDEIQAGGSLDILPGDIVLFDGRNKSGPDHIQMVYQWDENDRTLIVIDGNGGGFALDGYGTNAADPNASGNNQSKDNTLKTDKIKILEDKLGIGVIYTNDGAAGRVGITCHILTNDHQVNPPAENTSLPHARVWAVIRPSLADFEDHEYTSL</sequence>
<comment type="caution">
    <text evidence="1">The sequence shown here is derived from an EMBL/GenBank/DDBJ whole genome shotgun (WGS) entry which is preliminary data.</text>
</comment>
<gene>
    <name evidence="1" type="ORF">IX39_07135</name>
</gene>
<evidence type="ECO:0000313" key="2">
    <source>
        <dbReference type="Proteomes" id="UP000028713"/>
    </source>
</evidence>
<dbReference type="RefSeq" id="WP_034674610.1">
    <property type="nucleotide sequence ID" value="NZ_FPAP01000001.1"/>
</dbReference>
<proteinExistence type="predicted"/>
<protein>
    <submittedName>
        <fullName evidence="1">Uncharacterized protein</fullName>
    </submittedName>
</protein>
<dbReference type="InterPro" id="IPR013207">
    <property type="entry name" value="LGFP"/>
</dbReference>
<dbReference type="OrthoDB" id="514320at2"/>
<name>A0A085Z7K0_9FLAO</name>
<reference evidence="1 2" key="1">
    <citation type="submission" date="2014-07" db="EMBL/GenBank/DDBJ databases">
        <title>Genome of Chryseobacterium formosense LMG 24722.</title>
        <authorList>
            <person name="Pipes S.E."/>
            <person name="Stropko S.J."/>
            <person name="Newman J.D."/>
        </authorList>
    </citation>
    <scope>NUCLEOTIDE SEQUENCE [LARGE SCALE GENOMIC DNA]</scope>
    <source>
        <strain evidence="1 2">LMG 24722</strain>
    </source>
</reference>
<organism evidence="1 2">
    <name type="scientific">Chryseobacterium formosense</name>
    <dbReference type="NCBI Taxonomy" id="236814"/>
    <lineage>
        <taxon>Bacteria</taxon>
        <taxon>Pseudomonadati</taxon>
        <taxon>Bacteroidota</taxon>
        <taxon>Flavobacteriia</taxon>
        <taxon>Flavobacteriales</taxon>
        <taxon>Weeksellaceae</taxon>
        <taxon>Chryseobacterium group</taxon>
        <taxon>Chryseobacterium</taxon>
    </lineage>
</organism>
<keyword evidence="2" id="KW-1185">Reference proteome</keyword>
<dbReference type="AlphaFoldDB" id="A0A085Z7K0"/>